<feature type="domain" description="Nudix hydrolase" evidence="2">
    <location>
        <begin position="44"/>
        <end position="176"/>
    </location>
</feature>
<sequence>MPEGERPWRVLSRREVVRDRYLDLDAEVVETRDGAVLDPYWVMSYPDWVLVVALTPDDRLVLVRQWRQGARAWVLEPPGGVMDAGEADPCATAARELLEETGYAAGRLRLVGSVWSDPARNTNRIHVVLAEEARDTGAHDREAGEEMQTVTMPVAEAVAGATRGMFVHAMQLGGLLLALREAGKIGF</sequence>
<proteinExistence type="predicted"/>
<keyword evidence="4" id="KW-1185">Reference proteome</keyword>
<dbReference type="EMBL" id="SKBM01000005">
    <property type="protein sequence ID" value="TCZ64440.1"/>
    <property type="molecule type" value="Genomic_DNA"/>
</dbReference>
<evidence type="ECO:0000313" key="3">
    <source>
        <dbReference type="EMBL" id="TCZ64440.1"/>
    </source>
</evidence>
<reference evidence="3 4" key="1">
    <citation type="submission" date="2019-03" db="EMBL/GenBank/DDBJ databases">
        <title>Paracraurococcus aquatilis NE82 genome sequence.</title>
        <authorList>
            <person name="Zhao Y."/>
            <person name="Du Z."/>
        </authorList>
    </citation>
    <scope>NUCLEOTIDE SEQUENCE [LARGE SCALE GENOMIC DNA]</scope>
    <source>
        <strain evidence="3 4">NE82</strain>
    </source>
</reference>
<dbReference type="CDD" id="cd03424">
    <property type="entry name" value="NUDIX_ADPRase_Nudt5_UGPPase_Nudt14"/>
    <property type="match status" value="1"/>
</dbReference>
<organism evidence="3 4">
    <name type="scientific">Roseicella aquatilis</name>
    <dbReference type="NCBI Taxonomy" id="2527868"/>
    <lineage>
        <taxon>Bacteria</taxon>
        <taxon>Pseudomonadati</taxon>
        <taxon>Pseudomonadota</taxon>
        <taxon>Alphaproteobacteria</taxon>
        <taxon>Acetobacterales</taxon>
        <taxon>Roseomonadaceae</taxon>
        <taxon>Roseicella</taxon>
    </lineage>
</organism>
<dbReference type="Pfam" id="PF00293">
    <property type="entry name" value="NUDIX"/>
    <property type="match status" value="1"/>
</dbReference>
<keyword evidence="1 3" id="KW-0378">Hydrolase</keyword>
<dbReference type="GO" id="GO:0016787">
    <property type="term" value="F:hydrolase activity"/>
    <property type="evidence" value="ECO:0007669"/>
    <property type="project" value="UniProtKB-KW"/>
</dbReference>
<accession>A0A4R4DVG6</accession>
<dbReference type="Gene3D" id="3.90.79.10">
    <property type="entry name" value="Nucleoside Triphosphate Pyrophosphohydrolase"/>
    <property type="match status" value="1"/>
</dbReference>
<dbReference type="GO" id="GO:0006753">
    <property type="term" value="P:nucleoside phosphate metabolic process"/>
    <property type="evidence" value="ECO:0007669"/>
    <property type="project" value="TreeGrafter"/>
</dbReference>
<evidence type="ECO:0000259" key="2">
    <source>
        <dbReference type="PROSITE" id="PS51462"/>
    </source>
</evidence>
<dbReference type="Proteomes" id="UP000295023">
    <property type="component" value="Unassembled WGS sequence"/>
</dbReference>
<dbReference type="InterPro" id="IPR000086">
    <property type="entry name" value="NUDIX_hydrolase_dom"/>
</dbReference>
<gene>
    <name evidence="3" type="ORF">EXY23_07280</name>
</gene>
<protein>
    <submittedName>
        <fullName evidence="3">NUDIX hydrolase</fullName>
    </submittedName>
</protein>
<dbReference type="SUPFAM" id="SSF55811">
    <property type="entry name" value="Nudix"/>
    <property type="match status" value="1"/>
</dbReference>
<dbReference type="PROSITE" id="PS51462">
    <property type="entry name" value="NUDIX"/>
    <property type="match status" value="1"/>
</dbReference>
<dbReference type="PANTHER" id="PTHR11839">
    <property type="entry name" value="UDP/ADP-SUGAR PYROPHOSPHATASE"/>
    <property type="match status" value="1"/>
</dbReference>
<dbReference type="InterPro" id="IPR015797">
    <property type="entry name" value="NUDIX_hydrolase-like_dom_sf"/>
</dbReference>
<dbReference type="PANTHER" id="PTHR11839:SF1">
    <property type="entry name" value="ADP-SUGAR PYROPHOSPHATASE"/>
    <property type="match status" value="1"/>
</dbReference>
<dbReference type="AlphaFoldDB" id="A0A4R4DVG6"/>
<name>A0A4R4DVG6_9PROT</name>
<dbReference type="GO" id="GO:0019693">
    <property type="term" value="P:ribose phosphate metabolic process"/>
    <property type="evidence" value="ECO:0007669"/>
    <property type="project" value="TreeGrafter"/>
</dbReference>
<evidence type="ECO:0000313" key="4">
    <source>
        <dbReference type="Proteomes" id="UP000295023"/>
    </source>
</evidence>
<comment type="caution">
    <text evidence="3">The sequence shown here is derived from an EMBL/GenBank/DDBJ whole genome shotgun (WGS) entry which is preliminary data.</text>
</comment>
<evidence type="ECO:0000256" key="1">
    <source>
        <dbReference type="ARBA" id="ARBA00022801"/>
    </source>
</evidence>